<dbReference type="InterPro" id="IPR001242">
    <property type="entry name" value="Condensation_dom"/>
</dbReference>
<dbReference type="InterPro" id="IPR041464">
    <property type="entry name" value="TubC_N"/>
</dbReference>
<dbReference type="Pfam" id="PF18563">
    <property type="entry name" value="TubC_N"/>
    <property type="match status" value="1"/>
</dbReference>
<evidence type="ECO:0000259" key="3">
    <source>
        <dbReference type="Pfam" id="PF18563"/>
    </source>
</evidence>
<gene>
    <name evidence="4" type="ORF">M1E25_20115</name>
</gene>
<dbReference type="SUPFAM" id="SSF52777">
    <property type="entry name" value="CoA-dependent acyltransferases"/>
    <property type="match status" value="2"/>
</dbReference>
<accession>A0ABT0XAS1</accession>
<feature type="region of interest" description="Disordered" evidence="1">
    <location>
        <begin position="1"/>
        <end position="20"/>
    </location>
</feature>
<proteinExistence type="predicted"/>
<dbReference type="Proteomes" id="UP001167160">
    <property type="component" value="Unassembled WGS sequence"/>
</dbReference>
<organism evidence="4 5">
    <name type="scientific">Streptomyces meridianus</name>
    <dbReference type="NCBI Taxonomy" id="2938945"/>
    <lineage>
        <taxon>Bacteria</taxon>
        <taxon>Bacillati</taxon>
        <taxon>Actinomycetota</taxon>
        <taxon>Actinomycetes</taxon>
        <taxon>Kitasatosporales</taxon>
        <taxon>Streptomycetaceae</taxon>
        <taxon>Streptomyces</taxon>
    </lineage>
</organism>
<evidence type="ECO:0000313" key="5">
    <source>
        <dbReference type="Proteomes" id="UP001167160"/>
    </source>
</evidence>
<feature type="domain" description="TubC N-terminal docking" evidence="3">
    <location>
        <begin position="26"/>
        <end position="73"/>
    </location>
</feature>
<dbReference type="PANTHER" id="PTHR45527">
    <property type="entry name" value="NONRIBOSOMAL PEPTIDE SYNTHETASE"/>
    <property type="match status" value="1"/>
</dbReference>
<dbReference type="Gene3D" id="1.10.10.1830">
    <property type="entry name" value="Non-ribosomal peptide synthase, adenylation domain"/>
    <property type="match status" value="1"/>
</dbReference>
<evidence type="ECO:0000313" key="4">
    <source>
        <dbReference type="EMBL" id="MCM2579626.1"/>
    </source>
</evidence>
<dbReference type="InterPro" id="IPR044894">
    <property type="entry name" value="TubC_N_sf"/>
</dbReference>
<name>A0ABT0XAS1_9ACTN</name>
<feature type="domain" description="Condensation" evidence="2">
    <location>
        <begin position="87"/>
        <end position="525"/>
    </location>
</feature>
<dbReference type="RefSeq" id="WP_251417641.1">
    <property type="nucleotide sequence ID" value="NZ_JAMQGM010000044.1"/>
</dbReference>
<dbReference type="Gene3D" id="3.30.559.10">
    <property type="entry name" value="Chloramphenicol acetyltransferase-like domain"/>
    <property type="match status" value="1"/>
</dbReference>
<dbReference type="InterPro" id="IPR023213">
    <property type="entry name" value="CAT-like_dom_sf"/>
</dbReference>
<evidence type="ECO:0000259" key="2">
    <source>
        <dbReference type="Pfam" id="PF00668"/>
    </source>
</evidence>
<evidence type="ECO:0000256" key="1">
    <source>
        <dbReference type="SAM" id="MobiDB-lite"/>
    </source>
</evidence>
<comment type="caution">
    <text evidence="4">The sequence shown here is derived from an EMBL/GenBank/DDBJ whole genome shotgun (WGS) entry which is preliminary data.</text>
</comment>
<keyword evidence="5" id="KW-1185">Reference proteome</keyword>
<dbReference type="EMBL" id="JAMQGM010000044">
    <property type="protein sequence ID" value="MCM2579626.1"/>
    <property type="molecule type" value="Genomic_DNA"/>
</dbReference>
<protein>
    <submittedName>
        <fullName evidence="4">Condensation domain-containing protein</fullName>
    </submittedName>
</protein>
<dbReference type="Pfam" id="PF00668">
    <property type="entry name" value="Condensation"/>
    <property type="match status" value="1"/>
</dbReference>
<dbReference type="Gene3D" id="3.30.559.30">
    <property type="entry name" value="Nonribosomal peptide synthetase, condensation domain"/>
    <property type="match status" value="1"/>
</dbReference>
<reference evidence="4" key="1">
    <citation type="journal article" date="2023" name="Int. J. Syst. Evol. Microbiol.">
        <title>Streptomyces meridianus sp. nov. isolated from brackish water of the Tagus estuary in Alcochete, Portugal.</title>
        <authorList>
            <person name="Santos J.D.N."/>
            <person name="Klimek D."/>
            <person name="Calusinska M."/>
            <person name="Lobo Da Cunha A."/>
            <person name="Catita J."/>
            <person name="Goncalves H."/>
            <person name="Gonzalez I."/>
            <person name="Reyes F."/>
            <person name="Lage O.M."/>
        </authorList>
    </citation>
    <scope>NUCLEOTIDE SEQUENCE</scope>
    <source>
        <strain evidence="4">MTZ3.1</strain>
    </source>
</reference>
<sequence length="529" mass="56687">MTATGTPAPRNGQQDPRAEGGGELLELLGLLRESDVRLTADGDTLGYDAPAAAVTDDLLSGLRKHKGELLQWLTAPTAGPQPETSGPATVYQRRMHQQHTGGQNPAGFNVAQRIPMTGPLDADALGRALTALSRRQSALRCRFIGYGTRLVQEVVPVAPVPVPVTDLRTLLPGEHEQTTREWVRFHAEQPFDLATAPLWRTALLRSADDQWVLLVVVHHIVIDGWGLDVLLRDLGALYAAALRTPGSGLPTDAGAGLPPLTVTSPEVGRWQQQHLAGPRGRELRAHWQHVLAGAELRAALPYDRPCPEQPTGRGGDVTLRIPREPAARLRALAAGHGTTVFTVLLSAFGILLGRLTGRAETLVACNIANRIRSEHEPLVGHFTNNVMLRLGSGGTGPAGGGGKTGGFGALVAETAQTFFAAADHQDYPLPMLRADLTERQLLDDSPFPQVIVVMQTQGIPVLDLPGITSEVHDVAVNRAVAELCLVLTPDADGITCTLNYAADLFEHPTVERWGADYLELLSEVACNRP</sequence>
<dbReference type="PANTHER" id="PTHR45527:SF1">
    <property type="entry name" value="FATTY ACID SYNTHASE"/>
    <property type="match status" value="1"/>
</dbReference>